<sequence length="263" mass="30252">MDGITEIVLENVLLSSEKAEKITPFLRKFKEIYGDPLALVHDMGKAILNAGKEVFPNIPDFICHYHFLADTGEDLFGEENDTIRKRLSKHGIQGQLRKRAGEFEKLIEEKPGLVESLVQSLKKKKMQKGMLDLMPAAAAYTVVQWALDGKKQGQGYKFPFDRPYLTFYERLKVAHSMLIQLNSVKLSNDKRDNRPYVKVIRDLYETMEDKVLRITAKQMQEKTAVLDKLRGAFRIALPEGKCGLNDRGEEEDMRTIEKRVEEF</sequence>
<dbReference type="EMBL" id="BARU01028965">
    <property type="protein sequence ID" value="GAH75714.1"/>
    <property type="molecule type" value="Genomic_DNA"/>
</dbReference>
<evidence type="ECO:0008006" key="2">
    <source>
        <dbReference type="Google" id="ProtNLM"/>
    </source>
</evidence>
<name>X1JBH2_9ZZZZ</name>
<evidence type="ECO:0000313" key="1">
    <source>
        <dbReference type="EMBL" id="GAH75714.1"/>
    </source>
</evidence>
<gene>
    <name evidence="1" type="ORF">S03H2_46162</name>
</gene>
<accession>X1JBH2</accession>
<dbReference type="AlphaFoldDB" id="X1JBH2"/>
<protein>
    <recommendedName>
        <fullName evidence="2">MULE transposase domain-containing protein</fullName>
    </recommendedName>
</protein>
<organism evidence="1">
    <name type="scientific">marine sediment metagenome</name>
    <dbReference type="NCBI Taxonomy" id="412755"/>
    <lineage>
        <taxon>unclassified sequences</taxon>
        <taxon>metagenomes</taxon>
        <taxon>ecological metagenomes</taxon>
    </lineage>
</organism>
<comment type="caution">
    <text evidence="1">The sequence shown here is derived from an EMBL/GenBank/DDBJ whole genome shotgun (WGS) entry which is preliminary data.</text>
</comment>
<proteinExistence type="predicted"/>
<reference evidence="1" key="1">
    <citation type="journal article" date="2014" name="Front. Microbiol.">
        <title>High frequency of phylogenetically diverse reductive dehalogenase-homologous genes in deep subseafloor sedimentary metagenomes.</title>
        <authorList>
            <person name="Kawai M."/>
            <person name="Futagami T."/>
            <person name="Toyoda A."/>
            <person name="Takaki Y."/>
            <person name="Nishi S."/>
            <person name="Hori S."/>
            <person name="Arai W."/>
            <person name="Tsubouchi T."/>
            <person name="Morono Y."/>
            <person name="Uchiyama I."/>
            <person name="Ito T."/>
            <person name="Fujiyama A."/>
            <person name="Inagaki F."/>
            <person name="Takami H."/>
        </authorList>
    </citation>
    <scope>NUCLEOTIDE SEQUENCE</scope>
    <source>
        <strain evidence="1">Expedition CK06-06</strain>
    </source>
</reference>